<dbReference type="GeneID" id="121114189"/>
<feature type="region of interest" description="Disordered" evidence="14">
    <location>
        <begin position="483"/>
        <end position="524"/>
    </location>
</feature>
<evidence type="ECO:0000256" key="5">
    <source>
        <dbReference type="ARBA" id="ARBA00022729"/>
    </source>
</evidence>
<dbReference type="Pfam" id="PF00085">
    <property type="entry name" value="Thioredoxin"/>
    <property type="match status" value="2"/>
</dbReference>
<sequence>MISKLSFGVFLFIFFSQHQVHAGAEFEKDEGIFILTEKNYDEAIKNFEYILVEFYAPWCGHCKALDPEYVKAAQMLREKDSPIKLGKVDGTVEQELITKFQVSGYPTLRFYREGEEPIKYNGGRMASEIVAWLEKKIGPPAIFLNTAEEAEFFVEDNDVAVIGFYKDKESKNAKKYISAVRDYEVYPMAFTSDEKIFEKYKVNDETVVLFKKFDEGKAVYEGPIDKDVLLEFVERYALPLVIDFNHETSQKIFKGLVKSHLLFFVSKKSPEFEDVSIDIRTLAEEYRHHLMFVIVNTDEDDNRRVIDYLGLKKDKMPTMRIIQMKDEIWKFKPDDTTVAKDNIQKFIDEYLEGKILRDYKTEDLPSDWNAKHVKYLTAKNFDDVAFDKTKDVLVEFYAPWCGHCKKLAPIWDEVGESLADKDNVVVAKIDATLNEMSHTQIQSYPTIRLYKKDDDSDEYIDYNGERTKEGILKFLSTDGIYGQAAPEEGEEKIPPTEKKKRKEEKKKAQKEAEKESEDKKKDEL</sequence>
<protein>
    <recommendedName>
        <fullName evidence="4 13">Protein disulfide-isomerase</fullName>
        <ecNumber evidence="4 13">5.3.4.1</ecNumber>
    </recommendedName>
</protein>
<feature type="disulfide bond" description="Redox-active" evidence="11">
    <location>
        <begin position="401"/>
        <end position="404"/>
    </location>
</feature>
<dbReference type="PANTHER" id="PTHR18929:SF240">
    <property type="entry name" value="PROTEIN DISULFIDE-ISOMERASE"/>
    <property type="match status" value="1"/>
</dbReference>
<evidence type="ECO:0000256" key="9">
    <source>
        <dbReference type="ARBA" id="ARBA00023235"/>
    </source>
</evidence>
<evidence type="ECO:0000256" key="8">
    <source>
        <dbReference type="ARBA" id="ARBA00023157"/>
    </source>
</evidence>
<dbReference type="NCBIfam" id="TIGR01126">
    <property type="entry name" value="pdi_dom"/>
    <property type="match status" value="2"/>
</dbReference>
<keyword evidence="9 13" id="KW-0413">Isomerase</keyword>
<dbReference type="EC" id="5.3.4.1" evidence="4 13"/>
<dbReference type="AlphaFoldDB" id="A0A0K2UCW1"/>
<dbReference type="CDD" id="cd02995">
    <property type="entry name" value="PDI_a_PDI_a'_C"/>
    <property type="match status" value="1"/>
</dbReference>
<feature type="signal peptide" evidence="13">
    <location>
        <begin position="1"/>
        <end position="22"/>
    </location>
</feature>
<feature type="domain" description="Thioredoxin" evidence="15">
    <location>
        <begin position="15"/>
        <end position="138"/>
    </location>
</feature>
<dbReference type="PRINTS" id="PR00421">
    <property type="entry name" value="THIOREDOXIN"/>
</dbReference>
<evidence type="ECO:0000256" key="14">
    <source>
        <dbReference type="SAM" id="MobiDB-lite"/>
    </source>
</evidence>
<dbReference type="EMBL" id="HACA01018504">
    <property type="protein sequence ID" value="CDW35865.1"/>
    <property type="molecule type" value="Transcribed_RNA"/>
</dbReference>
<evidence type="ECO:0000256" key="6">
    <source>
        <dbReference type="ARBA" id="ARBA00022737"/>
    </source>
</evidence>
<dbReference type="Gene3D" id="3.40.30.10">
    <property type="entry name" value="Glutaredoxin"/>
    <property type="match status" value="4"/>
</dbReference>
<proteinExistence type="inferred from homology"/>
<dbReference type="InterPro" id="IPR017937">
    <property type="entry name" value="Thioredoxin_CS"/>
</dbReference>
<dbReference type="InterPro" id="IPR005788">
    <property type="entry name" value="PDI_thioredoxin-like_dom"/>
</dbReference>
<dbReference type="InterPro" id="IPR005792">
    <property type="entry name" value="Prot_disulphide_isomerase"/>
</dbReference>
<evidence type="ECO:0000256" key="2">
    <source>
        <dbReference type="ARBA" id="ARBA00004319"/>
    </source>
</evidence>
<keyword evidence="6" id="KW-0677">Repeat</keyword>
<dbReference type="OrthoDB" id="72053at2759"/>
<name>A0A0K2UCW1_LEPSM</name>
<evidence type="ECO:0000259" key="15">
    <source>
        <dbReference type="PROSITE" id="PS51352"/>
    </source>
</evidence>
<accession>A0A0K2UCW1</accession>
<dbReference type="InterPro" id="IPR036249">
    <property type="entry name" value="Thioredoxin-like_sf"/>
</dbReference>
<dbReference type="GO" id="GO:0003756">
    <property type="term" value="F:protein disulfide isomerase activity"/>
    <property type="evidence" value="ECO:0007669"/>
    <property type="project" value="UniProtKB-EC"/>
</dbReference>
<evidence type="ECO:0000256" key="10">
    <source>
        <dbReference type="ARBA" id="ARBA00023284"/>
    </source>
</evidence>
<keyword evidence="7" id="KW-0256">Endoplasmic reticulum</keyword>
<comment type="subcellular location">
    <subcellularLocation>
        <location evidence="2">Endoplasmic reticulum lumen</location>
    </subcellularLocation>
</comment>
<evidence type="ECO:0000256" key="12">
    <source>
        <dbReference type="RuleBase" id="RU004208"/>
    </source>
</evidence>
<feature type="chain" id="PRO_5005393114" description="Protein disulfide-isomerase" evidence="13">
    <location>
        <begin position="23"/>
        <end position="524"/>
    </location>
</feature>
<dbReference type="GO" id="GO:0034976">
    <property type="term" value="P:response to endoplasmic reticulum stress"/>
    <property type="evidence" value="ECO:0007669"/>
    <property type="project" value="TreeGrafter"/>
</dbReference>
<organism evidence="16">
    <name type="scientific">Lepeophtheirus salmonis</name>
    <name type="common">Salmon louse</name>
    <name type="synonym">Caligus salmonis</name>
    <dbReference type="NCBI Taxonomy" id="72036"/>
    <lineage>
        <taxon>Eukaryota</taxon>
        <taxon>Metazoa</taxon>
        <taxon>Ecdysozoa</taxon>
        <taxon>Arthropoda</taxon>
        <taxon>Crustacea</taxon>
        <taxon>Multicrustacea</taxon>
        <taxon>Hexanauplia</taxon>
        <taxon>Copepoda</taxon>
        <taxon>Siphonostomatoida</taxon>
        <taxon>Caligidae</taxon>
        <taxon>Lepeophtheirus</taxon>
    </lineage>
</organism>
<dbReference type="CDD" id="cd02982">
    <property type="entry name" value="PDI_b'_family"/>
    <property type="match status" value="1"/>
</dbReference>
<keyword evidence="10 11" id="KW-0676">Redox-active center</keyword>
<feature type="disulfide bond" description="Redox-active" evidence="11">
    <location>
        <begin position="59"/>
        <end position="62"/>
    </location>
</feature>
<feature type="compositionally biased region" description="Basic and acidic residues" evidence="14">
    <location>
        <begin position="505"/>
        <end position="524"/>
    </location>
</feature>
<dbReference type="PANTHER" id="PTHR18929">
    <property type="entry name" value="PROTEIN DISULFIDE ISOMERASE"/>
    <property type="match status" value="1"/>
</dbReference>
<comment type="catalytic activity">
    <reaction evidence="1 13">
        <text>Catalyzes the rearrangement of -S-S- bonds in proteins.</text>
        <dbReference type="EC" id="5.3.4.1"/>
    </reaction>
</comment>
<dbReference type="InterPro" id="IPR013766">
    <property type="entry name" value="Thioredoxin_domain"/>
</dbReference>
<evidence type="ECO:0000256" key="1">
    <source>
        <dbReference type="ARBA" id="ARBA00001182"/>
    </source>
</evidence>
<dbReference type="GO" id="GO:0006457">
    <property type="term" value="P:protein folding"/>
    <property type="evidence" value="ECO:0007669"/>
    <property type="project" value="TreeGrafter"/>
</dbReference>
<evidence type="ECO:0000256" key="7">
    <source>
        <dbReference type="ARBA" id="ARBA00022824"/>
    </source>
</evidence>
<keyword evidence="5 13" id="KW-0732">Signal</keyword>
<evidence type="ECO:0000313" key="16">
    <source>
        <dbReference type="EMBL" id="CDW35865.1"/>
    </source>
</evidence>
<evidence type="ECO:0000256" key="4">
    <source>
        <dbReference type="ARBA" id="ARBA00012723"/>
    </source>
</evidence>
<feature type="domain" description="Thioredoxin" evidence="15">
    <location>
        <begin position="350"/>
        <end position="480"/>
    </location>
</feature>
<dbReference type="PROSITE" id="PS51352">
    <property type="entry name" value="THIOREDOXIN_2"/>
    <property type="match status" value="2"/>
</dbReference>
<dbReference type="CDD" id="cd02961">
    <property type="entry name" value="PDI_a_family"/>
    <property type="match status" value="1"/>
</dbReference>
<dbReference type="KEGG" id="lsm:121114189"/>
<dbReference type="PROSITE" id="PS00194">
    <property type="entry name" value="THIOREDOXIN_1"/>
    <property type="match status" value="2"/>
</dbReference>
<dbReference type="GO" id="GO:0005788">
    <property type="term" value="C:endoplasmic reticulum lumen"/>
    <property type="evidence" value="ECO:0007669"/>
    <property type="project" value="UniProtKB-SubCell"/>
</dbReference>
<comment type="similarity">
    <text evidence="3 12">Belongs to the protein disulfide isomerase family.</text>
</comment>
<evidence type="ECO:0000256" key="11">
    <source>
        <dbReference type="PIRSR" id="PIRSR605792-51"/>
    </source>
</evidence>
<dbReference type="NCBIfam" id="TIGR01130">
    <property type="entry name" value="ER_PDI_fam"/>
    <property type="match status" value="1"/>
</dbReference>
<evidence type="ECO:0000256" key="3">
    <source>
        <dbReference type="ARBA" id="ARBA00006347"/>
    </source>
</evidence>
<evidence type="ECO:0000256" key="13">
    <source>
        <dbReference type="RuleBase" id="RU361130"/>
    </source>
</evidence>
<dbReference type="SUPFAM" id="SSF52833">
    <property type="entry name" value="Thioredoxin-like"/>
    <property type="match status" value="4"/>
</dbReference>
<dbReference type="Pfam" id="PF13848">
    <property type="entry name" value="Thioredoxin_6"/>
    <property type="match status" value="1"/>
</dbReference>
<dbReference type="FunFam" id="3.40.30.10:FF:000023">
    <property type="entry name" value="Protein disulfide-isomerase"/>
    <property type="match status" value="1"/>
</dbReference>
<reference evidence="16" key="1">
    <citation type="submission" date="2014-05" db="EMBL/GenBank/DDBJ databases">
        <authorList>
            <person name="Chronopoulou M."/>
        </authorList>
    </citation>
    <scope>NUCLEOTIDE SEQUENCE</scope>
    <source>
        <tissue evidence="16">Whole organism</tissue>
    </source>
</reference>
<dbReference type="FunFam" id="3.40.30.10:FF:000042">
    <property type="entry name" value="protein disulfide-isomerase A2"/>
    <property type="match status" value="1"/>
</dbReference>
<keyword evidence="8 11" id="KW-1015">Disulfide bond</keyword>
<dbReference type="RefSeq" id="XP_040563998.1">
    <property type="nucleotide sequence ID" value="XM_040708064.2"/>
</dbReference>
<dbReference type="CDD" id="cd02981">
    <property type="entry name" value="PDI_b_family"/>
    <property type="match status" value="1"/>
</dbReference>
<dbReference type="FunFam" id="3.40.30.10:FF:000027">
    <property type="entry name" value="protein disulfide-isomerase A2"/>
    <property type="match status" value="1"/>
</dbReference>